<feature type="compositionally biased region" description="Polar residues" evidence="1">
    <location>
        <begin position="12"/>
        <end position="22"/>
    </location>
</feature>
<evidence type="ECO:0000313" key="3">
    <source>
        <dbReference type="Proteomes" id="UP000319894"/>
    </source>
</evidence>
<dbReference type="EMBL" id="QMDX01000028">
    <property type="protein sequence ID" value="TSD08723.1"/>
    <property type="molecule type" value="Genomic_DNA"/>
</dbReference>
<feature type="compositionally biased region" description="Basic and acidic residues" evidence="1">
    <location>
        <begin position="1"/>
        <end position="11"/>
    </location>
</feature>
<evidence type="ECO:0000256" key="1">
    <source>
        <dbReference type="SAM" id="MobiDB-lite"/>
    </source>
</evidence>
<keyword evidence="3" id="KW-1185">Reference proteome</keyword>
<accession>A0A554MUB0</accession>
<name>A0A554MUB0_9EURY</name>
<dbReference type="RefSeq" id="WP_144263590.1">
    <property type="nucleotide sequence ID" value="NZ_QMDX01000028.1"/>
</dbReference>
<dbReference type="InParanoid" id="A0A554MUB0"/>
<evidence type="ECO:0000313" key="2">
    <source>
        <dbReference type="EMBL" id="TSD08723.1"/>
    </source>
</evidence>
<sequence length="99" mass="10656">MSSNNSDHDPTNCHSQPPTNEELTGDDDVDFHLDIVDGEDPSRPVTDDGNEFNPNPPGPGPLPGTRFVRLIDGTWAFIEKGNVGGWVGAEETISLEAAR</sequence>
<proteinExistence type="predicted"/>
<comment type="caution">
    <text evidence="2">The sequence shown here is derived from an EMBL/GenBank/DDBJ whole genome shotgun (WGS) entry which is preliminary data.</text>
</comment>
<feature type="region of interest" description="Disordered" evidence="1">
    <location>
        <begin position="1"/>
        <end position="64"/>
    </location>
</feature>
<gene>
    <name evidence="2" type="ORF">DP107_18565</name>
</gene>
<reference evidence="2 3" key="1">
    <citation type="submission" date="2018-06" db="EMBL/GenBank/DDBJ databases">
        <title>Natronomonas sp. F16-60 a new haloarchaeon isolated from a solar saltern of Isla Cristina, Huelva, Spain.</title>
        <authorList>
            <person name="Duran-Viseras A."/>
            <person name="Sanchez-Porro C."/>
            <person name="Ventosa A."/>
        </authorList>
    </citation>
    <scope>NUCLEOTIDE SEQUENCE [LARGE SCALE GENOMIC DNA]</scope>
    <source>
        <strain evidence="2 3">F16-60</strain>
    </source>
</reference>
<protein>
    <submittedName>
        <fullName evidence="2">Uncharacterized protein</fullName>
    </submittedName>
</protein>
<organism evidence="2 3">
    <name type="scientific">Haloglomus irregulare</name>
    <dbReference type="NCBI Taxonomy" id="2234134"/>
    <lineage>
        <taxon>Archaea</taxon>
        <taxon>Methanobacteriati</taxon>
        <taxon>Methanobacteriota</taxon>
        <taxon>Stenosarchaea group</taxon>
        <taxon>Halobacteria</taxon>
        <taxon>Halobacteriales</taxon>
        <taxon>Natronomonadaceae</taxon>
        <taxon>Haloglomus</taxon>
    </lineage>
</organism>
<feature type="compositionally biased region" description="Basic and acidic residues" evidence="1">
    <location>
        <begin position="30"/>
        <end position="46"/>
    </location>
</feature>
<dbReference type="AlphaFoldDB" id="A0A554MUB0"/>
<dbReference type="Proteomes" id="UP000319894">
    <property type="component" value="Unassembled WGS sequence"/>
</dbReference>